<reference evidence="2" key="1">
    <citation type="submission" date="2020-09" db="EMBL/GenBank/DDBJ databases">
        <title>Desulfogranum mesoprofundum gen. nov., sp. nov., a novel mesophilic, sulfate-reducing chemolithoautotroph isolated from a deep-sea hydrothermal vent chimney in the Suiyo Seamount.</title>
        <authorList>
            <person name="Hashimoto Y."/>
            <person name="Nakagawa S."/>
        </authorList>
    </citation>
    <scope>NUCLEOTIDE SEQUENCE</scope>
    <source>
        <strain evidence="2">KT2</strain>
    </source>
</reference>
<evidence type="ECO:0000313" key="2">
    <source>
        <dbReference type="EMBL" id="BCL61911.1"/>
    </source>
</evidence>
<sequence>MDDENLFDEDEALDFIIYDEIQKEESSPKSSGCLSIIILIATPIVLFTYKAYIAVTT</sequence>
<keyword evidence="3" id="KW-1185">Reference proteome</keyword>
<keyword evidence="1" id="KW-1133">Transmembrane helix</keyword>
<keyword evidence="1" id="KW-0472">Membrane</keyword>
<name>A0A8D5JSA8_9BACT</name>
<protein>
    <submittedName>
        <fullName evidence="2">Uncharacterized protein</fullName>
    </submittedName>
</protein>
<dbReference type="EMBL" id="AP024086">
    <property type="protein sequence ID" value="BCL61911.1"/>
    <property type="molecule type" value="Genomic_DNA"/>
</dbReference>
<proteinExistence type="predicted"/>
<dbReference type="AlphaFoldDB" id="A0A8D5JSA8"/>
<keyword evidence="1" id="KW-0812">Transmembrane</keyword>
<evidence type="ECO:0000313" key="3">
    <source>
        <dbReference type="Proteomes" id="UP000826725"/>
    </source>
</evidence>
<evidence type="ECO:0000256" key="1">
    <source>
        <dbReference type="SAM" id="Phobius"/>
    </source>
</evidence>
<dbReference type="Proteomes" id="UP000826725">
    <property type="component" value="Chromosome"/>
</dbReference>
<feature type="transmembrane region" description="Helical" evidence="1">
    <location>
        <begin position="33"/>
        <end position="55"/>
    </location>
</feature>
<organism evidence="2 3">
    <name type="scientific">Desulfomarina profundi</name>
    <dbReference type="NCBI Taxonomy" id="2772557"/>
    <lineage>
        <taxon>Bacteria</taxon>
        <taxon>Pseudomonadati</taxon>
        <taxon>Thermodesulfobacteriota</taxon>
        <taxon>Desulfobulbia</taxon>
        <taxon>Desulfobulbales</taxon>
        <taxon>Desulfobulbaceae</taxon>
        <taxon>Desulfomarina</taxon>
    </lineage>
</organism>
<accession>A0A8D5JSA8</accession>
<dbReference type="KEGG" id="dbk:DGMP_26040"/>
<dbReference type="RefSeq" id="WP_228854323.1">
    <property type="nucleotide sequence ID" value="NZ_AP024086.1"/>
</dbReference>
<gene>
    <name evidence="2" type="ORF">DGMP_26040</name>
</gene>